<proteinExistence type="predicted"/>
<feature type="region of interest" description="Disordered" evidence="1">
    <location>
        <begin position="93"/>
        <end position="215"/>
    </location>
</feature>
<gene>
    <name evidence="2" type="ORF">EGW08_008275</name>
</gene>
<name>A0A433TQT3_ELYCH</name>
<protein>
    <submittedName>
        <fullName evidence="2">Uncharacterized protein</fullName>
    </submittedName>
</protein>
<evidence type="ECO:0000313" key="3">
    <source>
        <dbReference type="Proteomes" id="UP000271974"/>
    </source>
</evidence>
<feature type="compositionally biased region" description="Low complexity" evidence="1">
    <location>
        <begin position="315"/>
        <end position="325"/>
    </location>
</feature>
<accession>A0A433TQT3</accession>
<comment type="caution">
    <text evidence="2">The sequence shown here is derived from an EMBL/GenBank/DDBJ whole genome shotgun (WGS) entry which is preliminary data.</text>
</comment>
<dbReference type="AlphaFoldDB" id="A0A433TQT3"/>
<feature type="compositionally biased region" description="Gly residues" evidence="1">
    <location>
        <begin position="177"/>
        <end position="192"/>
    </location>
</feature>
<dbReference type="Proteomes" id="UP000271974">
    <property type="component" value="Unassembled WGS sequence"/>
</dbReference>
<feature type="compositionally biased region" description="Polar residues" evidence="1">
    <location>
        <begin position="237"/>
        <end position="248"/>
    </location>
</feature>
<feature type="compositionally biased region" description="Basic residues" evidence="1">
    <location>
        <begin position="128"/>
        <end position="144"/>
    </location>
</feature>
<feature type="region of interest" description="Disordered" evidence="1">
    <location>
        <begin position="237"/>
        <end position="262"/>
    </location>
</feature>
<feature type="compositionally biased region" description="Low complexity" evidence="1">
    <location>
        <begin position="159"/>
        <end position="169"/>
    </location>
</feature>
<evidence type="ECO:0000313" key="2">
    <source>
        <dbReference type="EMBL" id="RUS83969.1"/>
    </source>
</evidence>
<dbReference type="OrthoDB" id="6159215at2759"/>
<keyword evidence="3" id="KW-1185">Reference proteome</keyword>
<feature type="compositionally biased region" description="Gly residues" evidence="1">
    <location>
        <begin position="416"/>
        <end position="434"/>
    </location>
</feature>
<feature type="region of interest" description="Disordered" evidence="1">
    <location>
        <begin position="277"/>
        <end position="469"/>
    </location>
</feature>
<evidence type="ECO:0000256" key="1">
    <source>
        <dbReference type="SAM" id="MobiDB-lite"/>
    </source>
</evidence>
<organism evidence="2 3">
    <name type="scientific">Elysia chlorotica</name>
    <name type="common">Eastern emerald elysia</name>
    <name type="synonym">Sea slug</name>
    <dbReference type="NCBI Taxonomy" id="188477"/>
    <lineage>
        <taxon>Eukaryota</taxon>
        <taxon>Metazoa</taxon>
        <taxon>Spiralia</taxon>
        <taxon>Lophotrochozoa</taxon>
        <taxon>Mollusca</taxon>
        <taxon>Gastropoda</taxon>
        <taxon>Heterobranchia</taxon>
        <taxon>Euthyneura</taxon>
        <taxon>Panpulmonata</taxon>
        <taxon>Sacoglossa</taxon>
        <taxon>Placobranchoidea</taxon>
        <taxon>Plakobranchidae</taxon>
        <taxon>Elysia</taxon>
    </lineage>
</organism>
<sequence>MCVPDGVLARPRGASVAVLIVRLMEYPLPGPVVALLSQEKAALAPKSYLISSCKKSIKITLVYAKDQHSEDSNPLPAAVTSAAAAAAMPPAASTSKASSASSLMSSSSSLSSSAERKKPRHAGSSSKQARKKKKKKGKSSRRSSRSTPSGLVIPRVTKLSESSTSLTSEPDIFCSGRRGGSDVGGGGAGGRGNLAPGESVGYSQSRERDEESCSTPEFPLLFGGHDGEMVGRARMSTVDSGVPSSNGTLACDQTAESDGSEEDCDVIDTLDRQLMTSAPVERVRTGAPKATDVKTASGSLPRSLPVDLPRRGRGISDSSISSLSSSDDDEKGRQPAAVPRLPNHGSRNKASAAPDKAAPTSLLGLGAQTPIRREDQWQTWTRIPRTQAPPTSARQKLTATPSVSSRPATVPSNSGAVGGAVDGAVGGVVGGAMGGTSRPPVDQTARGVTGGTRTNQNEGGASWDGAENL</sequence>
<dbReference type="EMBL" id="RQTK01000223">
    <property type="protein sequence ID" value="RUS83969.1"/>
    <property type="molecule type" value="Genomic_DNA"/>
</dbReference>
<feature type="compositionally biased region" description="Polar residues" evidence="1">
    <location>
        <begin position="388"/>
        <end position="414"/>
    </location>
</feature>
<feature type="compositionally biased region" description="Low complexity" evidence="1">
    <location>
        <begin position="93"/>
        <end position="113"/>
    </location>
</feature>
<reference evidence="2 3" key="1">
    <citation type="submission" date="2019-01" db="EMBL/GenBank/DDBJ databases">
        <title>A draft genome assembly of the solar-powered sea slug Elysia chlorotica.</title>
        <authorList>
            <person name="Cai H."/>
            <person name="Li Q."/>
            <person name="Fang X."/>
            <person name="Li J."/>
            <person name="Curtis N.E."/>
            <person name="Altenburger A."/>
            <person name="Shibata T."/>
            <person name="Feng M."/>
            <person name="Maeda T."/>
            <person name="Schwartz J.A."/>
            <person name="Shigenobu S."/>
            <person name="Lundholm N."/>
            <person name="Nishiyama T."/>
            <person name="Yang H."/>
            <person name="Hasebe M."/>
            <person name="Li S."/>
            <person name="Pierce S.K."/>
            <person name="Wang J."/>
        </authorList>
    </citation>
    <scope>NUCLEOTIDE SEQUENCE [LARGE SCALE GENOMIC DNA]</scope>
    <source>
        <strain evidence="2">EC2010</strain>
        <tissue evidence="2">Whole organism of an adult</tissue>
    </source>
</reference>